<reference evidence="5 6" key="1">
    <citation type="submission" date="2018-04" db="EMBL/GenBank/DDBJ databases">
        <title>Genomic Encyclopedia of Archaeal and Bacterial Type Strains, Phase II (KMG-II): from individual species to whole genera.</title>
        <authorList>
            <person name="Goeker M."/>
        </authorList>
    </citation>
    <scope>NUCLEOTIDE SEQUENCE [LARGE SCALE GENOMIC DNA]</scope>
    <source>
        <strain evidence="5 6">DSM 45169</strain>
    </source>
</reference>
<dbReference type="Pfam" id="PF01476">
    <property type="entry name" value="LysM"/>
    <property type="match status" value="2"/>
</dbReference>
<name>A0A2T4Z0E9_9BACL</name>
<dbReference type="SMART" id="SM00636">
    <property type="entry name" value="Glyco_18"/>
    <property type="match status" value="1"/>
</dbReference>
<sequence length="426" mass="48360">MQIIVVNRGDSIWSIANRFSVSTTDIIQINQLTTPEKLVPGEALLVPVPAGVHIVQAGESLSSIANRYGISVEALRQANNIPTDGRINPGQRLTIPAAAKRTIEVNGFLEPANTEKDRRIIQEVAEYCTYISLFSYQVQADGNLRPLQDQTALQALANTRTVPMMVITNFAEGNFSPTIARRIFTDTTVRDRLIQNVLTTMRQKGYRALNIDFENLRTEDREQYNAFLRQITPRIKEAGFLVSTALAPKVGPEQTGAWYGAHDYPAHGEIVDFVILMTYEWGWSGGPPLPVAPIRQVRRVLDYAVSVIPRNKIMMGGALYGYDWTLPYVRGGPFAKTLSPQEAVDQARRVGAEILYDNRDEAPYYRYYDQARKEHIVWFEDARSMQAKFNLIKEYRLRGISYWVLGRTFPQNWALLADQFNIRKLR</sequence>
<dbReference type="AlphaFoldDB" id="A0A2T4Z0E9"/>
<dbReference type="SUPFAM" id="SSF54106">
    <property type="entry name" value="LysM domain"/>
    <property type="match status" value="2"/>
</dbReference>
<evidence type="ECO:0000259" key="3">
    <source>
        <dbReference type="PROSITE" id="PS51782"/>
    </source>
</evidence>
<evidence type="ECO:0000256" key="2">
    <source>
        <dbReference type="ARBA" id="ARBA00023295"/>
    </source>
</evidence>
<dbReference type="SUPFAM" id="SSF51445">
    <property type="entry name" value="(Trans)glycosidases"/>
    <property type="match status" value="1"/>
</dbReference>
<dbReference type="GO" id="GO:0016798">
    <property type="term" value="F:hydrolase activity, acting on glycosyl bonds"/>
    <property type="evidence" value="ECO:0007669"/>
    <property type="project" value="UniProtKB-KW"/>
</dbReference>
<gene>
    <name evidence="5" type="ORF">C8J48_3528</name>
</gene>
<comment type="caution">
    <text evidence="5">The sequence shown here is derived from an EMBL/GenBank/DDBJ whole genome shotgun (WGS) entry which is preliminary data.</text>
</comment>
<dbReference type="PANTHER" id="PTHR46066">
    <property type="entry name" value="CHITINASE DOMAIN-CONTAINING PROTEIN 1 FAMILY MEMBER"/>
    <property type="match status" value="1"/>
</dbReference>
<accession>A0A2T4Z0E9</accession>
<feature type="domain" description="GH18" evidence="4">
    <location>
        <begin position="99"/>
        <end position="426"/>
    </location>
</feature>
<dbReference type="RefSeq" id="WP_107728508.1">
    <property type="nucleotide sequence ID" value="NZ_PZZP01000004.1"/>
</dbReference>
<feature type="domain" description="LysM" evidence="3">
    <location>
        <begin position="2"/>
        <end position="46"/>
    </location>
</feature>
<dbReference type="GO" id="GO:0005975">
    <property type="term" value="P:carbohydrate metabolic process"/>
    <property type="evidence" value="ECO:0007669"/>
    <property type="project" value="InterPro"/>
</dbReference>
<evidence type="ECO:0000313" key="5">
    <source>
        <dbReference type="EMBL" id="PTM53217.1"/>
    </source>
</evidence>
<evidence type="ECO:0000256" key="1">
    <source>
        <dbReference type="ARBA" id="ARBA00022801"/>
    </source>
</evidence>
<dbReference type="Gene3D" id="3.10.50.10">
    <property type="match status" value="1"/>
</dbReference>
<dbReference type="EMBL" id="PZZP01000004">
    <property type="protein sequence ID" value="PTM53217.1"/>
    <property type="molecule type" value="Genomic_DNA"/>
</dbReference>
<protein>
    <submittedName>
        <fullName evidence="5">Spore germination protein</fullName>
    </submittedName>
</protein>
<keyword evidence="2" id="KW-0326">Glycosidase</keyword>
<dbReference type="PROSITE" id="PS51782">
    <property type="entry name" value="LYSM"/>
    <property type="match status" value="2"/>
</dbReference>
<dbReference type="Pfam" id="PF00704">
    <property type="entry name" value="Glyco_hydro_18"/>
    <property type="match status" value="1"/>
</dbReference>
<dbReference type="PANTHER" id="PTHR46066:SF2">
    <property type="entry name" value="CHITINASE DOMAIN-CONTAINING PROTEIN 1"/>
    <property type="match status" value="1"/>
</dbReference>
<dbReference type="InterPro" id="IPR041704">
    <property type="entry name" value="CFLE_GH18"/>
</dbReference>
<dbReference type="InterPro" id="IPR029070">
    <property type="entry name" value="Chitinase_insertion_sf"/>
</dbReference>
<dbReference type="OrthoDB" id="9769314at2"/>
<dbReference type="CDD" id="cd02874">
    <property type="entry name" value="GH18_CFLE_spore_hydrolase"/>
    <property type="match status" value="1"/>
</dbReference>
<proteinExistence type="predicted"/>
<dbReference type="SMART" id="SM00257">
    <property type="entry name" value="LysM"/>
    <property type="match status" value="2"/>
</dbReference>
<feature type="domain" description="LysM" evidence="3">
    <location>
        <begin position="51"/>
        <end position="95"/>
    </location>
</feature>
<keyword evidence="1" id="KW-0378">Hydrolase</keyword>
<dbReference type="PROSITE" id="PS51910">
    <property type="entry name" value="GH18_2"/>
    <property type="match status" value="1"/>
</dbReference>
<dbReference type="InterPro" id="IPR001223">
    <property type="entry name" value="Glyco_hydro18_cat"/>
</dbReference>
<dbReference type="InterPro" id="IPR011583">
    <property type="entry name" value="Chitinase_II/V-like_cat"/>
</dbReference>
<dbReference type="GO" id="GO:0008061">
    <property type="term" value="F:chitin binding"/>
    <property type="evidence" value="ECO:0007669"/>
    <property type="project" value="InterPro"/>
</dbReference>
<organism evidence="5 6">
    <name type="scientific">Desmospora activa DSM 45169</name>
    <dbReference type="NCBI Taxonomy" id="1121389"/>
    <lineage>
        <taxon>Bacteria</taxon>
        <taxon>Bacillati</taxon>
        <taxon>Bacillota</taxon>
        <taxon>Bacilli</taxon>
        <taxon>Bacillales</taxon>
        <taxon>Thermoactinomycetaceae</taxon>
        <taxon>Desmospora</taxon>
    </lineage>
</organism>
<dbReference type="InterPro" id="IPR018392">
    <property type="entry name" value="LysM"/>
</dbReference>
<keyword evidence="6" id="KW-1185">Reference proteome</keyword>
<dbReference type="Gene3D" id="3.20.20.80">
    <property type="entry name" value="Glycosidases"/>
    <property type="match status" value="1"/>
</dbReference>
<dbReference type="Gene3D" id="3.10.350.10">
    <property type="entry name" value="LysM domain"/>
    <property type="match status" value="2"/>
</dbReference>
<dbReference type="GO" id="GO:0070492">
    <property type="term" value="F:oligosaccharide binding"/>
    <property type="evidence" value="ECO:0007669"/>
    <property type="project" value="TreeGrafter"/>
</dbReference>
<dbReference type="CDD" id="cd00118">
    <property type="entry name" value="LysM"/>
    <property type="match status" value="2"/>
</dbReference>
<evidence type="ECO:0000313" key="6">
    <source>
        <dbReference type="Proteomes" id="UP000241639"/>
    </source>
</evidence>
<dbReference type="Proteomes" id="UP000241639">
    <property type="component" value="Unassembled WGS sequence"/>
</dbReference>
<dbReference type="GO" id="GO:0012505">
    <property type="term" value="C:endomembrane system"/>
    <property type="evidence" value="ECO:0007669"/>
    <property type="project" value="TreeGrafter"/>
</dbReference>
<dbReference type="InterPro" id="IPR017853">
    <property type="entry name" value="GH"/>
</dbReference>
<dbReference type="InterPro" id="IPR036779">
    <property type="entry name" value="LysM_dom_sf"/>
</dbReference>
<evidence type="ECO:0000259" key="4">
    <source>
        <dbReference type="PROSITE" id="PS51910"/>
    </source>
</evidence>